<keyword evidence="6" id="KW-1185">Reference proteome</keyword>
<dbReference type="SUPFAM" id="SSF53822">
    <property type="entry name" value="Periplasmic binding protein-like I"/>
    <property type="match status" value="1"/>
</dbReference>
<evidence type="ECO:0000256" key="1">
    <source>
        <dbReference type="ARBA" id="ARBA00023015"/>
    </source>
</evidence>
<evidence type="ECO:0000256" key="2">
    <source>
        <dbReference type="ARBA" id="ARBA00023125"/>
    </source>
</evidence>
<dbReference type="Gene3D" id="1.10.260.40">
    <property type="entry name" value="lambda repressor-like DNA-binding domains"/>
    <property type="match status" value="1"/>
</dbReference>
<dbReference type="InterPro" id="IPR028082">
    <property type="entry name" value="Peripla_BP_I"/>
</dbReference>
<evidence type="ECO:0000313" key="5">
    <source>
        <dbReference type="EMBL" id="KRL88253.1"/>
    </source>
</evidence>
<organism evidence="5 6">
    <name type="scientific">Lacticaseibacillus pantheris DSM 15945 = JCM 12539 = NBRC 106106</name>
    <dbReference type="NCBI Taxonomy" id="1423783"/>
    <lineage>
        <taxon>Bacteria</taxon>
        <taxon>Bacillati</taxon>
        <taxon>Bacillota</taxon>
        <taxon>Bacilli</taxon>
        <taxon>Lactobacillales</taxon>
        <taxon>Lactobacillaceae</taxon>
        <taxon>Lacticaseibacillus</taxon>
    </lineage>
</organism>
<proteinExistence type="predicted"/>
<dbReference type="PROSITE" id="PS00356">
    <property type="entry name" value="HTH_LACI_1"/>
    <property type="match status" value="1"/>
</dbReference>
<comment type="caution">
    <text evidence="5">The sequence shown here is derived from an EMBL/GenBank/DDBJ whole genome shotgun (WGS) entry which is preliminary data.</text>
</comment>
<gene>
    <name evidence="5" type="ORF">FC50_GL002407</name>
</gene>
<protein>
    <submittedName>
        <fullName evidence="5">Transcriptional regulator YvdE</fullName>
    </submittedName>
</protein>
<dbReference type="SMART" id="SM00354">
    <property type="entry name" value="HTH_LACI"/>
    <property type="match status" value="1"/>
</dbReference>
<dbReference type="PANTHER" id="PTHR30146">
    <property type="entry name" value="LACI-RELATED TRANSCRIPTIONAL REPRESSOR"/>
    <property type="match status" value="1"/>
</dbReference>
<dbReference type="AlphaFoldDB" id="A0A0R1U4S7"/>
<dbReference type="Proteomes" id="UP000051922">
    <property type="component" value="Unassembled WGS sequence"/>
</dbReference>
<dbReference type="GO" id="GO:0000976">
    <property type="term" value="F:transcription cis-regulatory region binding"/>
    <property type="evidence" value="ECO:0007669"/>
    <property type="project" value="TreeGrafter"/>
</dbReference>
<dbReference type="InterPro" id="IPR046335">
    <property type="entry name" value="LacI/GalR-like_sensor"/>
</dbReference>
<name>A0A0R1U4S7_9LACO</name>
<dbReference type="InterPro" id="IPR000843">
    <property type="entry name" value="HTH_LacI"/>
</dbReference>
<sequence length="324" mass="35627">MIEGAHMVTLSDVAKQANVSKMTVSRVINHPEQVTPELKQLVEDAIIALNYQPNSVAKALANNRTNVIKVAILEDIDTTEPYYMSLLFGVAKGLDRKGYALQLVTDRARLSVGNVADGFIVTGARSEDIPLIDSLSQPTVIFGENHNGYDFIDTDNKEGTALATAYALAKSYQSVIFIGIDVKESFEYSREAGYINTLQQHKIVPKIHRMGNHSHQSQAFVNDNWRKFARNTCFICASDRLAIGVERAIIQNGGNIPNDFAVIGFDGVFLDQVANPQLTTVKQPVQKLGELLARMLIQKIAQSGAQQGELLVSPELVKRGTTRN</sequence>
<dbReference type="InterPro" id="IPR010982">
    <property type="entry name" value="Lambda_DNA-bd_dom_sf"/>
</dbReference>
<dbReference type="Pfam" id="PF13377">
    <property type="entry name" value="Peripla_BP_3"/>
    <property type="match status" value="1"/>
</dbReference>
<feature type="domain" description="HTH lacI-type" evidence="4">
    <location>
        <begin position="8"/>
        <end position="62"/>
    </location>
</feature>
<dbReference type="PRINTS" id="PR00036">
    <property type="entry name" value="HTHLACI"/>
</dbReference>
<reference evidence="5 6" key="1">
    <citation type="journal article" date="2015" name="Genome Announc.">
        <title>Expanding the biotechnology potential of lactobacilli through comparative genomics of 213 strains and associated genera.</title>
        <authorList>
            <person name="Sun Z."/>
            <person name="Harris H.M."/>
            <person name="McCann A."/>
            <person name="Guo C."/>
            <person name="Argimon S."/>
            <person name="Zhang W."/>
            <person name="Yang X."/>
            <person name="Jeffery I.B."/>
            <person name="Cooney J.C."/>
            <person name="Kagawa T.F."/>
            <person name="Liu W."/>
            <person name="Song Y."/>
            <person name="Salvetti E."/>
            <person name="Wrobel A."/>
            <person name="Rasinkangas P."/>
            <person name="Parkhill J."/>
            <person name="Rea M.C."/>
            <person name="O'Sullivan O."/>
            <person name="Ritari J."/>
            <person name="Douillard F.P."/>
            <person name="Paul Ross R."/>
            <person name="Yang R."/>
            <person name="Briner A.E."/>
            <person name="Felis G.E."/>
            <person name="de Vos W.M."/>
            <person name="Barrangou R."/>
            <person name="Klaenhammer T.R."/>
            <person name="Caufield P.W."/>
            <person name="Cui Y."/>
            <person name="Zhang H."/>
            <person name="O'Toole P.W."/>
        </authorList>
    </citation>
    <scope>NUCLEOTIDE SEQUENCE [LARGE SCALE GENOMIC DNA]</scope>
    <source>
        <strain evidence="5 6">DSM 15945</strain>
    </source>
</reference>
<evidence type="ECO:0000313" key="6">
    <source>
        <dbReference type="Proteomes" id="UP000051922"/>
    </source>
</evidence>
<dbReference type="STRING" id="1423783.FC50_GL002407"/>
<dbReference type="PROSITE" id="PS50932">
    <property type="entry name" value="HTH_LACI_2"/>
    <property type="match status" value="1"/>
</dbReference>
<keyword evidence="1" id="KW-0805">Transcription regulation</keyword>
<dbReference type="PANTHER" id="PTHR30146:SF154">
    <property type="entry name" value="TRANSCRIPTION REGULATOR, MEMBER OF GALR FAMILY"/>
    <property type="match status" value="1"/>
</dbReference>
<evidence type="ECO:0000259" key="4">
    <source>
        <dbReference type="PROSITE" id="PS50932"/>
    </source>
</evidence>
<dbReference type="CDD" id="cd01392">
    <property type="entry name" value="HTH_LacI"/>
    <property type="match status" value="1"/>
</dbReference>
<keyword evidence="2" id="KW-0238">DNA-binding</keyword>
<accession>A0A0R1U4S7</accession>
<dbReference type="EMBL" id="AZFJ01000004">
    <property type="protein sequence ID" value="KRL88253.1"/>
    <property type="molecule type" value="Genomic_DNA"/>
</dbReference>
<dbReference type="GO" id="GO:0003700">
    <property type="term" value="F:DNA-binding transcription factor activity"/>
    <property type="evidence" value="ECO:0007669"/>
    <property type="project" value="TreeGrafter"/>
</dbReference>
<keyword evidence="3" id="KW-0804">Transcription</keyword>
<dbReference type="SUPFAM" id="SSF47413">
    <property type="entry name" value="lambda repressor-like DNA-binding domains"/>
    <property type="match status" value="1"/>
</dbReference>
<evidence type="ECO:0000256" key="3">
    <source>
        <dbReference type="ARBA" id="ARBA00023163"/>
    </source>
</evidence>
<dbReference type="PATRIC" id="fig|1423783.4.peg.2479"/>
<dbReference type="Pfam" id="PF00356">
    <property type="entry name" value="LacI"/>
    <property type="match status" value="1"/>
</dbReference>
<dbReference type="Gene3D" id="3.40.50.2300">
    <property type="match status" value="2"/>
</dbReference>